<dbReference type="RefSeq" id="WP_135656946.1">
    <property type="nucleotide sequence ID" value="NZ_RQHF01000008.1"/>
</dbReference>
<comment type="caution">
    <text evidence="3">The sequence shown here is derived from an EMBL/GenBank/DDBJ whole genome shotgun (WGS) entry which is preliminary data.</text>
</comment>
<keyword evidence="2" id="KW-0472">Membrane</keyword>
<feature type="transmembrane region" description="Helical" evidence="2">
    <location>
        <begin position="40"/>
        <end position="60"/>
    </location>
</feature>
<reference evidence="4" key="1">
    <citation type="journal article" date="2019" name="PLoS Negl. Trop. Dis.">
        <title>Revisiting the worldwide diversity of Leptospira species in the environment.</title>
        <authorList>
            <person name="Vincent A.T."/>
            <person name="Schiettekatte O."/>
            <person name="Bourhy P."/>
            <person name="Veyrier F.J."/>
            <person name="Picardeau M."/>
        </authorList>
    </citation>
    <scope>NUCLEOTIDE SEQUENCE [LARGE SCALE GENOMIC DNA]</scope>
    <source>
        <strain evidence="4">201601955</strain>
    </source>
</reference>
<feature type="region of interest" description="Disordered" evidence="1">
    <location>
        <begin position="185"/>
        <end position="219"/>
    </location>
</feature>
<evidence type="ECO:0000313" key="4">
    <source>
        <dbReference type="Proteomes" id="UP000298112"/>
    </source>
</evidence>
<dbReference type="EMBL" id="RQHF01000008">
    <property type="protein sequence ID" value="TGM60791.1"/>
    <property type="molecule type" value="Genomic_DNA"/>
</dbReference>
<evidence type="ECO:0000313" key="3">
    <source>
        <dbReference type="EMBL" id="TGM60791.1"/>
    </source>
</evidence>
<evidence type="ECO:0000256" key="2">
    <source>
        <dbReference type="SAM" id="Phobius"/>
    </source>
</evidence>
<keyword evidence="4" id="KW-1185">Reference proteome</keyword>
<sequence>MNTHLQKIKESLRSLAQILKVLIIRFYKIGTGETKLTRDFIFLFASWFSLLIFFSFFILAEQNPFRLLVPFQLYSYPSLDHREPVVIYISNGEGEQIPIHRKVLKQEETSAFIYQLVGEVGSPPYFDSVEALAKDGKLFSPKKLLDIRFALKQTWIVEKGDKLIIDWNVSILQDVMEKYRLPRTKSDEADADAEEENPNAPVDTITYYTGGTETGPKEPEEVLNKRRILAMEATIRALNASLFENFKNLSTIEHKFSGEANAVYHWETLSPLATRPK</sequence>
<accession>A0ABY2NU55</accession>
<keyword evidence="2" id="KW-1133">Transmembrane helix</keyword>
<gene>
    <name evidence="3" type="ORF">EHQ95_02635</name>
</gene>
<protein>
    <submittedName>
        <fullName evidence="3">Uncharacterized protein</fullName>
    </submittedName>
</protein>
<dbReference type="NCBIfam" id="NF047612">
    <property type="entry name" value="LIC_10740_fam"/>
    <property type="match status" value="1"/>
</dbReference>
<evidence type="ECO:0000256" key="1">
    <source>
        <dbReference type="SAM" id="MobiDB-lite"/>
    </source>
</evidence>
<name>A0ABY2NU55_9LEPT</name>
<proteinExistence type="predicted"/>
<organism evidence="3 4">
    <name type="scientific">Leptospira vanthielii</name>
    <dbReference type="NCBI Taxonomy" id="293085"/>
    <lineage>
        <taxon>Bacteria</taxon>
        <taxon>Pseudomonadati</taxon>
        <taxon>Spirochaetota</taxon>
        <taxon>Spirochaetia</taxon>
        <taxon>Leptospirales</taxon>
        <taxon>Leptospiraceae</taxon>
        <taxon>Leptospira</taxon>
    </lineage>
</organism>
<dbReference type="Proteomes" id="UP000298112">
    <property type="component" value="Unassembled WGS sequence"/>
</dbReference>
<feature type="compositionally biased region" description="Low complexity" evidence="1">
    <location>
        <begin position="198"/>
        <end position="211"/>
    </location>
</feature>
<keyword evidence="2" id="KW-0812">Transmembrane</keyword>